<dbReference type="Gene3D" id="3.40.50.720">
    <property type="entry name" value="NAD(P)-binding Rossmann-like Domain"/>
    <property type="match status" value="1"/>
</dbReference>
<dbReference type="NCBIfam" id="TIGR00873">
    <property type="entry name" value="gnd"/>
    <property type="match status" value="1"/>
</dbReference>
<keyword evidence="8 12" id="KW-0560">Oxidoreductase</keyword>
<sequence>MCDIGLIGLAVMGQNLSLNISSKGFKIGVYNRTYERTEETMKRAKEENLVVYGYKTVEELINNLKKPRKVILLIKAGPAVDENISNILKHFEKGDIIIDGGNEWYINSERRIKLCKEKDVEYLAMGVSGGEAGARYGCSFMPGGSKYAYDCVKEILEKCSAQVGNSPCVTYIGPGSSGNYVKMVHNGIEYGDMQLISESYVIMKHILKYDNQKLSEVFNKWNEGILNSYLIEITANILAKKDDLTNNYLVDMILDIAGAKGTGKWTMLEATERGIPCPTMCAALDARNISVFKELRTKAESNFNKDNILIDPNEDLNDFENDLLNALYCCKIISYTQGLFLLKQVSEEMNWKLNLGEIARIWRGGCIIRAVFLDHNEFSDDIKNKLPSLRKIVLMATKYSIPIPAFSASLAYFQMCKPKGIILDHTHIGEQIVKEIITPCGDNKYACKFFIFLWKNMKVYYSILSIHIHFKNYKTKNNTNK</sequence>
<evidence type="ECO:0000256" key="4">
    <source>
        <dbReference type="ARBA" id="ARBA00011738"/>
    </source>
</evidence>
<dbReference type="Proteomes" id="UP000054566">
    <property type="component" value="Unassembled WGS sequence"/>
</dbReference>
<dbReference type="PRINTS" id="PR00076">
    <property type="entry name" value="6PGDHDRGNASE"/>
</dbReference>
<dbReference type="SUPFAM" id="SSF48179">
    <property type="entry name" value="6-phosphogluconate dehydrogenase C-terminal domain-like"/>
    <property type="match status" value="1"/>
</dbReference>
<dbReference type="InterPro" id="IPR006183">
    <property type="entry name" value="Pgluconate_DH"/>
</dbReference>
<evidence type="ECO:0000313" key="18">
    <source>
        <dbReference type="Proteomes" id="UP000054566"/>
    </source>
</evidence>
<dbReference type="GO" id="GO:0019521">
    <property type="term" value="P:D-gluconate metabolic process"/>
    <property type="evidence" value="ECO:0007669"/>
    <property type="project" value="UniProtKB-KW"/>
</dbReference>
<dbReference type="EMBL" id="GG664566">
    <property type="protein sequence ID" value="KNC37540.1"/>
    <property type="molecule type" value="Genomic_DNA"/>
</dbReference>
<gene>
    <name evidence="17" type="ORF">PFLG_02607</name>
</gene>
<comment type="similarity">
    <text evidence="3 12 15">Belongs to the 6-phosphogluconate dehydrogenase family.</text>
</comment>
<evidence type="ECO:0000313" key="17">
    <source>
        <dbReference type="EMBL" id="KNC37540.1"/>
    </source>
</evidence>
<evidence type="ECO:0000259" key="16">
    <source>
        <dbReference type="SMART" id="SM01350"/>
    </source>
</evidence>
<comment type="catalytic activity">
    <reaction evidence="11 12 15">
        <text>6-phospho-D-gluconate + NADP(+) = D-ribulose 5-phosphate + CO2 + NADPH</text>
        <dbReference type="Rhea" id="RHEA:10116"/>
        <dbReference type="ChEBI" id="CHEBI:16526"/>
        <dbReference type="ChEBI" id="CHEBI:57783"/>
        <dbReference type="ChEBI" id="CHEBI:58121"/>
        <dbReference type="ChEBI" id="CHEBI:58349"/>
        <dbReference type="ChEBI" id="CHEBI:58759"/>
        <dbReference type="EC" id="1.1.1.44"/>
    </reaction>
</comment>
<dbReference type="OrthoDB" id="434986at2759"/>
<comment type="subunit">
    <text evidence="4 12">Homodimer.</text>
</comment>
<proteinExistence type="inferred from homology"/>
<dbReference type="FunFam" id="3.40.50.720:FF:000503">
    <property type="entry name" value="6-phosphogluconate dehydrogenase, decarboxylating"/>
    <property type="match status" value="1"/>
</dbReference>
<dbReference type="InterPro" id="IPR006114">
    <property type="entry name" value="6PGDH_C"/>
</dbReference>
<feature type="active site" description="Proton acceptor" evidence="13">
    <location>
        <position position="182"/>
    </location>
</feature>
<dbReference type="Pfam" id="PF03446">
    <property type="entry name" value="NAD_binding_2"/>
    <property type="match status" value="1"/>
</dbReference>
<dbReference type="InterPro" id="IPR013328">
    <property type="entry name" value="6PGD_dom2"/>
</dbReference>
<keyword evidence="9 15" id="KW-0311">Gluconate utilization</keyword>
<dbReference type="Gene3D" id="1.10.1040.10">
    <property type="entry name" value="N-(1-d-carboxylethyl)-l-norvaline Dehydrogenase, domain 2"/>
    <property type="match status" value="1"/>
</dbReference>
<evidence type="ECO:0000256" key="6">
    <source>
        <dbReference type="ARBA" id="ARBA00018193"/>
    </source>
</evidence>
<dbReference type="UniPathway" id="UPA00115">
    <property type="reaction ID" value="UER00410"/>
</dbReference>
<evidence type="ECO:0000256" key="13">
    <source>
        <dbReference type="PIRSR" id="PIRSR000109-1"/>
    </source>
</evidence>
<dbReference type="PIRSF" id="PIRSF000109">
    <property type="entry name" value="6PGD"/>
    <property type="match status" value="1"/>
</dbReference>
<dbReference type="GO" id="GO:0050661">
    <property type="term" value="F:NADP binding"/>
    <property type="evidence" value="ECO:0007669"/>
    <property type="project" value="InterPro"/>
</dbReference>
<evidence type="ECO:0000256" key="7">
    <source>
        <dbReference type="ARBA" id="ARBA00022857"/>
    </source>
</evidence>
<feature type="binding site" evidence="14">
    <location>
        <begin position="8"/>
        <end position="13"/>
    </location>
    <ligand>
        <name>NADP(+)</name>
        <dbReference type="ChEBI" id="CHEBI:58349"/>
    </ligand>
</feature>
<feature type="binding site" evidence="14">
    <location>
        <begin position="31"/>
        <end position="33"/>
    </location>
    <ligand>
        <name>NADP(+)</name>
        <dbReference type="ChEBI" id="CHEBI:58349"/>
    </ligand>
</feature>
<dbReference type="GO" id="GO:0006098">
    <property type="term" value="P:pentose-phosphate shunt"/>
    <property type="evidence" value="ECO:0007669"/>
    <property type="project" value="UniProtKB-UniPathway"/>
</dbReference>
<accession>A0A0L0CYL8</accession>
<evidence type="ECO:0000256" key="3">
    <source>
        <dbReference type="ARBA" id="ARBA00008419"/>
    </source>
</evidence>
<dbReference type="InterPro" id="IPR006115">
    <property type="entry name" value="6PGDH_NADP-bd"/>
</dbReference>
<dbReference type="NCBIfam" id="NF006765">
    <property type="entry name" value="PRK09287.1"/>
    <property type="match status" value="1"/>
</dbReference>
<evidence type="ECO:0000256" key="10">
    <source>
        <dbReference type="ARBA" id="ARBA00023126"/>
    </source>
</evidence>
<dbReference type="SUPFAM" id="SSF51735">
    <property type="entry name" value="NAD(P)-binding Rossmann-fold domains"/>
    <property type="match status" value="1"/>
</dbReference>
<keyword evidence="7 12" id="KW-0521">NADP</keyword>
<feature type="binding site" evidence="14">
    <location>
        <begin position="74"/>
        <end position="76"/>
    </location>
    <ligand>
        <name>NADP(+)</name>
        <dbReference type="ChEBI" id="CHEBI:58349"/>
    </ligand>
</feature>
<evidence type="ECO:0000256" key="2">
    <source>
        <dbReference type="ARBA" id="ARBA00004874"/>
    </source>
</evidence>
<dbReference type="GO" id="GO:0004616">
    <property type="term" value="F:phosphogluconate dehydrogenase (decarboxylating) activity"/>
    <property type="evidence" value="ECO:0007669"/>
    <property type="project" value="UniProtKB-EC"/>
</dbReference>
<feature type="binding site" evidence="14">
    <location>
        <position position="102"/>
    </location>
    <ligand>
        <name>NADP(+)</name>
        <dbReference type="ChEBI" id="CHEBI:58349"/>
    </ligand>
</feature>
<name>A0A0L0CYL8_PLAFA</name>
<dbReference type="InterPro" id="IPR006113">
    <property type="entry name" value="6PGDH_Gnd/GntZ"/>
</dbReference>
<evidence type="ECO:0000256" key="12">
    <source>
        <dbReference type="PIRNR" id="PIRNR000109"/>
    </source>
</evidence>
<dbReference type="FunFam" id="1.10.1040.10:FF:000032">
    <property type="entry name" value="6-phosphogluconate dehydrogenase, decarboxylating"/>
    <property type="match status" value="1"/>
</dbReference>
<dbReference type="InterPro" id="IPR008927">
    <property type="entry name" value="6-PGluconate_DH-like_C_sf"/>
</dbReference>
<evidence type="ECO:0000256" key="1">
    <source>
        <dbReference type="ARBA" id="ARBA00002526"/>
    </source>
</evidence>
<organism evidence="17 18">
    <name type="scientific">Plasmodium falciparum RAJ116</name>
    <dbReference type="NCBI Taxonomy" id="580058"/>
    <lineage>
        <taxon>Eukaryota</taxon>
        <taxon>Sar</taxon>
        <taxon>Alveolata</taxon>
        <taxon>Apicomplexa</taxon>
        <taxon>Aconoidasida</taxon>
        <taxon>Haemosporida</taxon>
        <taxon>Plasmodiidae</taxon>
        <taxon>Plasmodium</taxon>
        <taxon>Plasmodium (Laverania)</taxon>
    </lineage>
</organism>
<dbReference type="SMART" id="SM01350">
    <property type="entry name" value="6PGD"/>
    <property type="match status" value="1"/>
</dbReference>
<dbReference type="EC" id="1.1.1.44" evidence="5 12"/>
<dbReference type="InterPro" id="IPR036291">
    <property type="entry name" value="NAD(P)-bd_dom_sf"/>
</dbReference>
<protein>
    <recommendedName>
        <fullName evidence="6 12">6-phosphogluconate dehydrogenase, decarboxylating</fullName>
        <ecNumber evidence="5 12">1.1.1.44</ecNumber>
    </recommendedName>
</protein>
<feature type="domain" description="6-phosphogluconate dehydrogenase C-terminal" evidence="16">
    <location>
        <begin position="178"/>
        <end position="431"/>
    </location>
</feature>
<dbReference type="AlphaFoldDB" id="A0A0L0CYL8"/>
<keyword evidence="10 12" id="KW-0570">Pentose shunt</keyword>
<evidence type="ECO:0000256" key="15">
    <source>
        <dbReference type="RuleBase" id="RU000485"/>
    </source>
</evidence>
<dbReference type="PANTHER" id="PTHR11811">
    <property type="entry name" value="6-PHOSPHOGLUCONATE DEHYDROGENASE"/>
    <property type="match status" value="1"/>
</dbReference>
<dbReference type="Pfam" id="PF00393">
    <property type="entry name" value="6PGD"/>
    <property type="match status" value="1"/>
</dbReference>
<evidence type="ECO:0000256" key="11">
    <source>
        <dbReference type="ARBA" id="ARBA00048640"/>
    </source>
</evidence>
<reference evidence="18" key="2">
    <citation type="submission" date="2015-07" db="EMBL/GenBank/DDBJ databases">
        <title>The genome sequence of Plasmodium falciparum RAJ116.</title>
        <authorList>
            <consortium name="The Broad Institute Genome Sequencing Platform"/>
            <person name="Volkman S.K."/>
            <person name="Neafsey D.E."/>
            <person name="Dash A.P."/>
            <person name="Chitnis C.E."/>
            <person name="Hartl D.L."/>
            <person name="Young S.K."/>
            <person name="Kodira C.D."/>
            <person name="Zeng Q."/>
            <person name="Koehrsen M."/>
            <person name="Godfrey P."/>
            <person name="Alvarado L."/>
            <person name="Berlin A."/>
            <person name="Borenstein D."/>
            <person name="Chen Z."/>
            <person name="Engels R."/>
            <person name="Freedman E."/>
            <person name="Gellesch M."/>
            <person name="Goldberg J."/>
            <person name="Griggs A."/>
            <person name="Gujja S."/>
            <person name="Heiman D."/>
            <person name="Hepburn T."/>
            <person name="Howarth C."/>
            <person name="Jen D."/>
            <person name="Larson L."/>
            <person name="Lewis B."/>
            <person name="Mehta T."/>
            <person name="Park D."/>
            <person name="Pearson M."/>
            <person name="Roberts A."/>
            <person name="Saif S."/>
            <person name="Shea T."/>
            <person name="Shenoy N."/>
            <person name="Sisk P."/>
            <person name="Stolte C."/>
            <person name="Sykes S."/>
            <person name="Walk T."/>
            <person name="White J."/>
            <person name="Yandava C."/>
            <person name="Wirth D.F."/>
            <person name="Nusbaum C."/>
            <person name="Birren B."/>
        </authorList>
    </citation>
    <scope>NUCLEOTIDE SEQUENCE [LARGE SCALE GENOMIC DNA]</scope>
    <source>
        <strain evidence="18">RAJ116</strain>
    </source>
</reference>
<feature type="active site" description="Proton donor" evidence="13">
    <location>
        <position position="189"/>
    </location>
</feature>
<evidence type="ECO:0000256" key="5">
    <source>
        <dbReference type="ARBA" id="ARBA00013011"/>
    </source>
</evidence>
<evidence type="ECO:0000256" key="14">
    <source>
        <dbReference type="PIRSR" id="PIRSR000109-3"/>
    </source>
</evidence>
<evidence type="ECO:0000256" key="9">
    <source>
        <dbReference type="ARBA" id="ARBA00023064"/>
    </source>
</evidence>
<reference evidence="18" key="1">
    <citation type="submission" date="2015-07" db="EMBL/GenBank/DDBJ databases">
        <title>Annotation of Plasmodium falciparum RAJ116.</title>
        <authorList>
            <consortium name="The Broad Institute Genome Sequencing Platform"/>
            <person name="Volkman S.K."/>
            <person name="Neafsey D.E."/>
            <person name="Dash A.P."/>
            <person name="Chitnis C.E."/>
            <person name="Hartl D.L."/>
            <person name="Young S.K."/>
            <person name="Zeng Q."/>
            <person name="Koehrsen M."/>
            <person name="Alvarado L."/>
            <person name="Berlin A."/>
            <person name="Borenstein D."/>
            <person name="Chapman S.B."/>
            <person name="Chen Z."/>
            <person name="Engels R."/>
            <person name="Freedman E."/>
            <person name="Gellesch M."/>
            <person name="Goldberg J."/>
            <person name="Griggs A."/>
            <person name="Gujja S."/>
            <person name="Heilman E.R."/>
            <person name="Heiman D.I."/>
            <person name="Howarth C."/>
            <person name="Jen D."/>
            <person name="Larson L."/>
            <person name="Mehta T."/>
            <person name="Neiman D."/>
            <person name="Park D."/>
            <person name="Pearson M."/>
            <person name="Roberts A."/>
            <person name="Saif S."/>
            <person name="Shea T."/>
            <person name="Shenoy N."/>
            <person name="Sisk P."/>
            <person name="Stolte C."/>
            <person name="Sykes S."/>
            <person name="Walk T."/>
            <person name="White J."/>
            <person name="Yandava C."/>
            <person name="Haas B."/>
            <person name="Henn M.R."/>
            <person name="Nusbaum C."/>
            <person name="Birren B."/>
        </authorList>
    </citation>
    <scope>NUCLEOTIDE SEQUENCE [LARGE SCALE GENOMIC DNA]</scope>
    <source>
        <strain evidence="18">RAJ116</strain>
    </source>
</reference>
<comment type="function">
    <text evidence="1 12">Catalyzes the oxidative decarboxylation of 6-phosphogluconate to ribulose 5-phosphate and CO(2), with concomitant reduction of NADP to NADPH.</text>
</comment>
<evidence type="ECO:0000256" key="8">
    <source>
        <dbReference type="ARBA" id="ARBA00023002"/>
    </source>
</evidence>
<comment type="pathway">
    <text evidence="2 12 15">Carbohydrate degradation; pentose phosphate pathway; D-ribulose 5-phosphate from D-glucose 6-phosphate (oxidative stage): step 3/3.</text>
</comment>